<dbReference type="Pfam" id="PF07238">
    <property type="entry name" value="PilZ"/>
    <property type="match status" value="1"/>
</dbReference>
<comment type="function">
    <text evidence="1">Binds the second messenger bis-(3'-5') cyclic dimeric guanosine monophosphate (c-di-GMP). Can bind two c-di-GMP molecules per monomer. May play a role in bacterial second-messenger regulated processes. Binding to c-di-GMP induces a conformational change of the C- and N-termini resulting in the exposure of a highly negative surface on one side of the protein to a possible effector protein.</text>
</comment>
<evidence type="ECO:0000313" key="4">
    <source>
        <dbReference type="Proteomes" id="UP000190896"/>
    </source>
</evidence>
<comment type="subunit">
    <text evidence="1">Monomer in both c-di-GMP-bound and free forms.</text>
</comment>
<dbReference type="AlphaFoldDB" id="A0A1T2KVX5"/>
<protein>
    <recommendedName>
        <fullName evidence="1">Cyclic diguanosine monophosphate-binding protein</fullName>
        <shortName evidence="1">c-di-GMP-binding protein</shortName>
    </recommendedName>
    <alternativeName>
        <fullName evidence="1">Pilz domain-containing protein</fullName>
    </alternativeName>
</protein>
<reference evidence="3 4" key="1">
    <citation type="submission" date="2016-11" db="EMBL/GenBank/DDBJ databases">
        <title>Mixed transmission modes and dynamic genome evolution in an obligate animal-bacterial symbiosis.</title>
        <authorList>
            <person name="Russell S.L."/>
            <person name="Corbett-Detig R.B."/>
            <person name="Cavanaugh C.M."/>
        </authorList>
    </citation>
    <scope>NUCLEOTIDE SEQUENCE [LARGE SCALE GENOMIC DNA]</scope>
    <source>
        <strain evidence="3">Se-Cadez</strain>
    </source>
</reference>
<gene>
    <name evidence="3" type="ORF">BOW51_04545</name>
</gene>
<organism evidence="3 4">
    <name type="scientific">Solemya velesiana gill symbiont</name>
    <dbReference type="NCBI Taxonomy" id="1918948"/>
    <lineage>
        <taxon>Bacteria</taxon>
        <taxon>Pseudomonadati</taxon>
        <taxon>Pseudomonadota</taxon>
        <taxon>Gammaproteobacteria</taxon>
        <taxon>sulfur-oxidizing symbionts</taxon>
    </lineage>
</organism>
<sequence length="122" mass="13765">MTSEQIEERRNFTRLLFDAPVIISYQDQTTESRLIDISLKGALVARSENYAIDTDAPVTLEISLPGSEIRIRMPTLLAHTQNNSMGFRCTHIDMESVGHLRRLIELNLGEPDLLERELAALG</sequence>
<dbReference type="GO" id="GO:0035438">
    <property type="term" value="F:cyclic-di-GMP binding"/>
    <property type="evidence" value="ECO:0007669"/>
    <property type="project" value="InterPro"/>
</dbReference>
<evidence type="ECO:0000256" key="1">
    <source>
        <dbReference type="PIRNR" id="PIRNR028141"/>
    </source>
</evidence>
<dbReference type="EMBL" id="MPRJ01000020">
    <property type="protein sequence ID" value="OOZ37008.1"/>
    <property type="molecule type" value="Genomic_DNA"/>
</dbReference>
<name>A0A1T2KVX5_9GAMM</name>
<dbReference type="RefSeq" id="WP_078486334.1">
    <property type="nucleotide sequence ID" value="NZ_MPRJ01000020.1"/>
</dbReference>
<evidence type="ECO:0000313" key="3">
    <source>
        <dbReference type="EMBL" id="OOZ37008.1"/>
    </source>
</evidence>
<dbReference type="InterPro" id="IPR027021">
    <property type="entry name" value="C-di-GMP_BP_PA4608"/>
</dbReference>
<proteinExistence type="predicted"/>
<feature type="domain" description="PilZ" evidence="2">
    <location>
        <begin position="8"/>
        <end position="105"/>
    </location>
</feature>
<keyword evidence="1" id="KW-0973">c-di-GMP</keyword>
<dbReference type="Gene3D" id="2.40.10.220">
    <property type="entry name" value="predicted glycosyltransferase like domains"/>
    <property type="match status" value="1"/>
</dbReference>
<dbReference type="SUPFAM" id="SSF141371">
    <property type="entry name" value="PilZ domain-like"/>
    <property type="match status" value="1"/>
</dbReference>
<keyword evidence="4" id="KW-1185">Reference proteome</keyword>
<dbReference type="PIRSF" id="PIRSF028141">
    <property type="entry name" value="C-di-GMP_BP_PA4608"/>
    <property type="match status" value="1"/>
</dbReference>
<comment type="caution">
    <text evidence="3">The sequence shown here is derived from an EMBL/GenBank/DDBJ whole genome shotgun (WGS) entry which is preliminary data.</text>
</comment>
<evidence type="ECO:0000259" key="2">
    <source>
        <dbReference type="Pfam" id="PF07238"/>
    </source>
</evidence>
<dbReference type="Proteomes" id="UP000190896">
    <property type="component" value="Unassembled WGS sequence"/>
</dbReference>
<accession>A0A1T2KVX5</accession>
<keyword evidence="1" id="KW-0547">Nucleotide-binding</keyword>
<dbReference type="OrthoDB" id="5298508at2"/>
<dbReference type="InterPro" id="IPR009875">
    <property type="entry name" value="PilZ_domain"/>
</dbReference>